<evidence type="ECO:0000256" key="1">
    <source>
        <dbReference type="SAM" id="SignalP"/>
    </source>
</evidence>
<keyword evidence="3" id="KW-1185">Reference proteome</keyword>
<evidence type="ECO:0000313" key="2">
    <source>
        <dbReference type="EMBL" id="TKZ35474.1"/>
    </source>
</evidence>
<feature type="chain" id="PRO_5047389575" evidence="1">
    <location>
        <begin position="28"/>
        <end position="80"/>
    </location>
</feature>
<accession>A0ABY2TRI1</accession>
<dbReference type="Proteomes" id="UP000310168">
    <property type="component" value="Unassembled WGS sequence"/>
</dbReference>
<proteinExistence type="predicted"/>
<sequence length="80" mass="9040">MHKKIKKTLVIGVALISVCICGNYALANNNSEDYQLETAGNIEIYDMNKNNTAKIVEGDYKFMPPPKSPYPKKPWPPVVW</sequence>
<comment type="caution">
    <text evidence="2">The sequence shown here is derived from an EMBL/GenBank/DDBJ whole genome shotgun (WGS) entry which is preliminary data.</text>
</comment>
<feature type="signal peptide" evidence="1">
    <location>
        <begin position="1"/>
        <end position="27"/>
    </location>
</feature>
<keyword evidence="1" id="KW-0732">Signal</keyword>
<organism evidence="2 3">
    <name type="scientific">Brachyspira catarrhinii</name>
    <dbReference type="NCBI Taxonomy" id="2528966"/>
    <lineage>
        <taxon>Bacteria</taxon>
        <taxon>Pseudomonadati</taxon>
        <taxon>Spirochaetota</taxon>
        <taxon>Spirochaetia</taxon>
        <taxon>Brachyspirales</taxon>
        <taxon>Brachyspiraceae</taxon>
        <taxon>Brachyspira</taxon>
    </lineage>
</organism>
<dbReference type="RefSeq" id="WP_137998038.1">
    <property type="nucleotide sequence ID" value="NZ_SJDU01000095.1"/>
</dbReference>
<name>A0ABY2TRI1_9SPIR</name>
<reference evidence="2 3" key="1">
    <citation type="journal article" date="2019" name="Anaerobe">
        <title>Brachyspira catarrhinii sp. nov., an anaerobic intestinal spirochaete isolated from vervet monkeys may have been misidentified as Brachyspira aalborgi in previous studies.</title>
        <authorList>
            <person name="Phillips N.D."/>
            <person name="La T."/>
            <person name="Hampson D.J."/>
        </authorList>
    </citation>
    <scope>NUCLEOTIDE SEQUENCE [LARGE SCALE GENOMIC DNA]</scope>
    <source>
        <strain evidence="2 3">Z12</strain>
    </source>
</reference>
<evidence type="ECO:0000313" key="3">
    <source>
        <dbReference type="Proteomes" id="UP000310168"/>
    </source>
</evidence>
<gene>
    <name evidence="2" type="ORF">EZH24_05060</name>
</gene>
<dbReference type="EMBL" id="SJDU01000095">
    <property type="protein sequence ID" value="TKZ35474.1"/>
    <property type="molecule type" value="Genomic_DNA"/>
</dbReference>
<protein>
    <submittedName>
        <fullName evidence="2">Uncharacterized protein</fullName>
    </submittedName>
</protein>